<proteinExistence type="predicted"/>
<dbReference type="Pfam" id="PF07228">
    <property type="entry name" value="SpoIIE"/>
    <property type="match status" value="1"/>
</dbReference>
<evidence type="ECO:0000256" key="1">
    <source>
        <dbReference type="ARBA" id="ARBA00022801"/>
    </source>
</evidence>
<dbReference type="Proteomes" id="UP001317705">
    <property type="component" value="Chromosome"/>
</dbReference>
<feature type="domain" description="PPM-type phosphatase" evidence="2">
    <location>
        <begin position="36"/>
        <end position="256"/>
    </location>
</feature>
<dbReference type="InterPro" id="IPR036457">
    <property type="entry name" value="PPM-type-like_dom_sf"/>
</dbReference>
<dbReference type="PANTHER" id="PTHR43156:SF2">
    <property type="entry name" value="STAGE II SPORULATION PROTEIN E"/>
    <property type="match status" value="1"/>
</dbReference>
<evidence type="ECO:0000259" key="2">
    <source>
        <dbReference type="SMART" id="SM00331"/>
    </source>
</evidence>
<dbReference type="Gene3D" id="3.60.40.10">
    <property type="entry name" value="PPM-type phosphatase domain"/>
    <property type="match status" value="1"/>
</dbReference>
<dbReference type="PANTHER" id="PTHR43156">
    <property type="entry name" value="STAGE II SPORULATION PROTEIN E-RELATED"/>
    <property type="match status" value="1"/>
</dbReference>
<accession>A0ABN6VNU1</accession>
<dbReference type="InterPro" id="IPR001932">
    <property type="entry name" value="PPM-type_phosphatase-like_dom"/>
</dbReference>
<organism evidence="3 4">
    <name type="scientific">Geotalea uraniireducens</name>
    <dbReference type="NCBI Taxonomy" id="351604"/>
    <lineage>
        <taxon>Bacteria</taxon>
        <taxon>Pseudomonadati</taxon>
        <taxon>Thermodesulfobacteriota</taxon>
        <taxon>Desulfuromonadia</taxon>
        <taxon>Geobacterales</taxon>
        <taxon>Geobacteraceae</taxon>
        <taxon>Geotalea</taxon>
    </lineage>
</organism>
<reference evidence="3 4" key="1">
    <citation type="submission" date="2022-12" db="EMBL/GenBank/DDBJ databases">
        <title>Polyphasic characterization of Geotalea uranireducens NIT-SL11 newly isolated from a complex of sewage sludge and microbially reduced graphene oxide.</title>
        <authorList>
            <person name="Xie L."/>
            <person name="Yoshida N."/>
            <person name="Meng L."/>
        </authorList>
    </citation>
    <scope>NUCLEOTIDE SEQUENCE [LARGE SCALE GENOMIC DNA]</scope>
    <source>
        <strain evidence="3 4">NIT-SL11</strain>
    </source>
</reference>
<keyword evidence="1" id="KW-0378">Hydrolase</keyword>
<gene>
    <name evidence="3" type="ORF">GURASL_07410</name>
</gene>
<protein>
    <submittedName>
        <fullName evidence="3">Serine phosphatase</fullName>
    </submittedName>
</protein>
<evidence type="ECO:0000313" key="4">
    <source>
        <dbReference type="Proteomes" id="UP001317705"/>
    </source>
</evidence>
<sequence>MDRKPPLLPTDPELAGDFRLAGRLARFLFPKSSPACSWCCIEVSNRMAHGLGGDYFDFFTKADGRQVLLLGDVTGSGVHASVVMALVYGFIHRAIQDDDPPGTIVNEVNNFLETFARRTQLLDYYFSTTIFFGIIDPASLTMHYVNAAQGTPLVRRGDRLLRLPSTAPPIGFFANPELEMKSFRFAPGDRLLLYTDGITETADRHGELFGRERLAQVLLAGHATASAFIAALTAALDDFGAPDPPEDDCTVIVVDFHHSGASVEGDDPAARFQAEGVAAPADPVAEK</sequence>
<dbReference type="SUPFAM" id="SSF81606">
    <property type="entry name" value="PP2C-like"/>
    <property type="match status" value="1"/>
</dbReference>
<evidence type="ECO:0000313" key="3">
    <source>
        <dbReference type="EMBL" id="BDV41818.1"/>
    </source>
</evidence>
<dbReference type="InterPro" id="IPR052016">
    <property type="entry name" value="Bact_Sigma-Reg"/>
</dbReference>
<name>A0ABN6VNU1_9BACT</name>
<dbReference type="RefSeq" id="WP_282001881.1">
    <property type="nucleotide sequence ID" value="NZ_AP027151.1"/>
</dbReference>
<keyword evidence="4" id="KW-1185">Reference proteome</keyword>
<dbReference type="SMART" id="SM00331">
    <property type="entry name" value="PP2C_SIG"/>
    <property type="match status" value="1"/>
</dbReference>
<dbReference type="EMBL" id="AP027151">
    <property type="protein sequence ID" value="BDV41818.1"/>
    <property type="molecule type" value="Genomic_DNA"/>
</dbReference>